<dbReference type="EMBL" id="MNPJ01000011">
    <property type="protein sequence ID" value="OQS55327.1"/>
    <property type="molecule type" value="Genomic_DNA"/>
</dbReference>
<protein>
    <submittedName>
        <fullName evidence="3">Uncharacterized protein</fullName>
    </submittedName>
</protein>
<dbReference type="Proteomes" id="UP000192758">
    <property type="component" value="Unassembled WGS sequence"/>
</dbReference>
<evidence type="ECO:0000313" key="3">
    <source>
        <dbReference type="EMBL" id="OQS55327.1"/>
    </source>
</evidence>
<evidence type="ECO:0000256" key="2">
    <source>
        <dbReference type="SAM" id="SignalP"/>
    </source>
</evidence>
<feature type="chain" id="PRO_5012303221" evidence="2">
    <location>
        <begin position="22"/>
        <end position="108"/>
    </location>
</feature>
<evidence type="ECO:0000256" key="1">
    <source>
        <dbReference type="SAM" id="Phobius"/>
    </source>
</evidence>
<keyword evidence="4" id="KW-1185">Reference proteome</keyword>
<name>A0A1W0E7T1_9MICR</name>
<keyword evidence="2" id="KW-0732">Signal</keyword>
<gene>
    <name evidence="3" type="ORF">EHP00_789</name>
</gene>
<proteinExistence type="predicted"/>
<feature type="signal peptide" evidence="2">
    <location>
        <begin position="1"/>
        <end position="21"/>
    </location>
</feature>
<reference evidence="3 4" key="1">
    <citation type="journal article" date="2017" name="Environ. Microbiol.">
        <title>Decay of the glycolytic pathway and adaptation to intranuclear parasitism within Enterocytozoonidae microsporidia.</title>
        <authorList>
            <person name="Wiredu Boakye D."/>
            <person name="Jaroenlak P."/>
            <person name="Prachumwat A."/>
            <person name="Williams T.A."/>
            <person name="Bateman K.S."/>
            <person name="Itsathitphaisarn O."/>
            <person name="Sritunyalucksana K."/>
            <person name="Paszkiewicz K.H."/>
            <person name="Moore K.A."/>
            <person name="Stentiford G.D."/>
            <person name="Williams B.A."/>
        </authorList>
    </citation>
    <scope>NUCLEOTIDE SEQUENCE [LARGE SCALE GENOMIC DNA]</scope>
    <source>
        <strain evidence="3 4">TH1</strain>
    </source>
</reference>
<dbReference type="AlphaFoldDB" id="A0A1W0E7T1"/>
<keyword evidence="1" id="KW-0812">Transmembrane</keyword>
<dbReference type="VEuPathDB" id="MicrosporidiaDB:EHP00_789"/>
<keyword evidence="1" id="KW-1133">Transmembrane helix</keyword>
<comment type="caution">
    <text evidence="3">The sequence shown here is derived from an EMBL/GenBank/DDBJ whole genome shotgun (WGS) entry which is preliminary data.</text>
</comment>
<evidence type="ECO:0000313" key="4">
    <source>
        <dbReference type="Proteomes" id="UP000192758"/>
    </source>
</evidence>
<organism evidence="3 4">
    <name type="scientific">Ecytonucleospora hepatopenaei</name>
    <dbReference type="NCBI Taxonomy" id="646526"/>
    <lineage>
        <taxon>Eukaryota</taxon>
        <taxon>Fungi</taxon>
        <taxon>Fungi incertae sedis</taxon>
        <taxon>Microsporidia</taxon>
        <taxon>Enterocytozoonidae</taxon>
        <taxon>Ecytonucleospora</taxon>
    </lineage>
</organism>
<keyword evidence="1" id="KW-0472">Membrane</keyword>
<feature type="transmembrane region" description="Helical" evidence="1">
    <location>
        <begin position="78"/>
        <end position="96"/>
    </location>
</feature>
<sequence length="108" mass="12957">MNRIGLFYFLLFLMLFSHCKRETKISFCSGNVLDQWEESIFDTTKDLYDVNKKETLIKKDASSYYVIDKKYLNCCKEYFVIFFIFCLLVLIFLLKLGRKRRGNDGYLI</sequence>
<accession>A0A1W0E7T1</accession>